<dbReference type="OrthoDB" id="9785695at2"/>
<evidence type="ECO:0000256" key="9">
    <source>
        <dbReference type="PIRSR" id="PIRSR600760-2"/>
    </source>
</evidence>
<proteinExistence type="inferred from homology"/>
<dbReference type="PANTHER" id="PTHR20854">
    <property type="entry name" value="INOSITOL MONOPHOSPHATASE"/>
    <property type="match status" value="1"/>
</dbReference>
<evidence type="ECO:0000256" key="4">
    <source>
        <dbReference type="ARBA" id="ARBA00022723"/>
    </source>
</evidence>
<dbReference type="Gene3D" id="3.40.190.80">
    <property type="match status" value="1"/>
</dbReference>
<dbReference type="GO" id="GO:0046872">
    <property type="term" value="F:metal ion binding"/>
    <property type="evidence" value="ECO:0007669"/>
    <property type="project" value="UniProtKB-KW"/>
</dbReference>
<dbReference type="GO" id="GO:0046854">
    <property type="term" value="P:phosphatidylinositol phosphate biosynthetic process"/>
    <property type="evidence" value="ECO:0007669"/>
    <property type="project" value="InterPro"/>
</dbReference>
<dbReference type="GO" id="GO:0031564">
    <property type="term" value="P:transcription antitermination"/>
    <property type="evidence" value="ECO:0007669"/>
    <property type="project" value="UniProtKB-KW"/>
</dbReference>
<dbReference type="STRING" id="364032.SAMN05443662_1231"/>
<keyword evidence="6" id="KW-0889">Transcription antitermination</keyword>
<dbReference type="Gene3D" id="3.30.540.10">
    <property type="entry name" value="Fructose-1,6-Bisphosphatase, subunit A, domain 1"/>
    <property type="match status" value="1"/>
</dbReference>
<accession>A0A1N6G833</accession>
<evidence type="ECO:0000256" key="1">
    <source>
        <dbReference type="ARBA" id="ARBA00001033"/>
    </source>
</evidence>
<dbReference type="InterPro" id="IPR033942">
    <property type="entry name" value="IMPase"/>
</dbReference>
<keyword evidence="6" id="KW-0805">Transcription regulation</keyword>
<organism evidence="11 12">
    <name type="scientific">Sulfurivirga caldicuralii</name>
    <dbReference type="NCBI Taxonomy" id="364032"/>
    <lineage>
        <taxon>Bacteria</taxon>
        <taxon>Pseudomonadati</taxon>
        <taxon>Pseudomonadota</taxon>
        <taxon>Gammaproteobacteria</taxon>
        <taxon>Thiotrichales</taxon>
        <taxon>Piscirickettsiaceae</taxon>
        <taxon>Sulfurivirga</taxon>
    </lineage>
</organism>
<dbReference type="PRINTS" id="PR01959">
    <property type="entry name" value="SBIMPHPHTASE"/>
</dbReference>
<dbReference type="PRINTS" id="PR00377">
    <property type="entry name" value="IMPHPHTASES"/>
</dbReference>
<dbReference type="GO" id="GO:0007165">
    <property type="term" value="P:signal transduction"/>
    <property type="evidence" value="ECO:0007669"/>
    <property type="project" value="TreeGrafter"/>
</dbReference>
<keyword evidence="6" id="KW-0804">Transcription</keyword>
<feature type="binding site" evidence="9">
    <location>
        <position position="85"/>
    </location>
    <ligand>
        <name>Mg(2+)</name>
        <dbReference type="ChEBI" id="CHEBI:18420"/>
        <label>1</label>
        <note>catalytic</note>
    </ligand>
</feature>
<dbReference type="GO" id="GO:0008934">
    <property type="term" value="F:inositol monophosphate 1-phosphatase activity"/>
    <property type="evidence" value="ECO:0007669"/>
    <property type="project" value="InterPro"/>
</dbReference>
<evidence type="ECO:0000256" key="8">
    <source>
        <dbReference type="ARBA" id="ARBA00058693"/>
    </source>
</evidence>
<gene>
    <name evidence="11" type="ORF">SAMN05443662_1231</name>
</gene>
<evidence type="ECO:0000256" key="2">
    <source>
        <dbReference type="ARBA" id="ARBA00001946"/>
    </source>
</evidence>
<dbReference type="FunFam" id="3.30.540.10:FF:000003">
    <property type="entry name" value="Inositol-1-monophosphatase"/>
    <property type="match status" value="1"/>
</dbReference>
<dbReference type="AlphaFoldDB" id="A0A1N6G833"/>
<dbReference type="PROSITE" id="PS00629">
    <property type="entry name" value="IMP_1"/>
    <property type="match status" value="1"/>
</dbReference>
<feature type="binding site" evidence="9">
    <location>
        <position position="83"/>
    </location>
    <ligand>
        <name>Mg(2+)</name>
        <dbReference type="ChEBI" id="CHEBI:18420"/>
        <label>1</label>
        <note>catalytic</note>
    </ligand>
</feature>
<dbReference type="SUPFAM" id="SSF56655">
    <property type="entry name" value="Carbohydrate phosphatase"/>
    <property type="match status" value="1"/>
</dbReference>
<comment type="function">
    <text evidence="8">Part of the processive rRNA transcription and antitermination complex (rrnTAC). The complex forms an RNA-chaperone ring around the RNA exit tunnel of RNA polymerase (RNAP). It supports rapid transcription and antitermination of rRNA operons, cotranscriptional rRNA folding, and annealing of distal rRNA regions to allow correct ribosome biogenesis. This subunit may play a central role in organizing the structure.</text>
</comment>
<keyword evidence="5 10" id="KW-0378">Hydrolase</keyword>
<dbReference type="CDD" id="cd01639">
    <property type="entry name" value="IMPase"/>
    <property type="match status" value="1"/>
</dbReference>
<keyword evidence="7 9" id="KW-0460">Magnesium</keyword>
<dbReference type="InterPro" id="IPR020583">
    <property type="entry name" value="Inositol_monoP_metal-BS"/>
</dbReference>
<sequence>MHPFLNIATEAARKAGALLERYYQRLDQLTVEEKGPNDFVSEADRRAEAIIVDTIHKYYPDHSIIAEEGHGERTDAEVEWIIDPLDGTTNFLHGFPHFAVSIAVREKGRLTHGVIYDPLRDELFAASKGEGARLNNVRIRVSERKKLEHALLATGIPYREFDYVDSYMQSLRYFMMNTAGIRRPGSAALDLAYTACGRVDGYWEFNLRPWDIAAGAIIVREAGGIVTDFAGGDNYLNSGNILAANPYLIREMARVIARTIPEEYRK</sequence>
<evidence type="ECO:0000256" key="5">
    <source>
        <dbReference type="ARBA" id="ARBA00022801"/>
    </source>
</evidence>
<comment type="cofactor">
    <cofactor evidence="2 9 10">
        <name>Mg(2+)</name>
        <dbReference type="ChEBI" id="CHEBI:18420"/>
    </cofactor>
</comment>
<dbReference type="InterPro" id="IPR022337">
    <property type="entry name" value="Inositol_monophosphatase_SuhB"/>
</dbReference>
<evidence type="ECO:0000256" key="10">
    <source>
        <dbReference type="RuleBase" id="RU364068"/>
    </source>
</evidence>
<dbReference type="PROSITE" id="PS00630">
    <property type="entry name" value="IMP_2"/>
    <property type="match status" value="1"/>
</dbReference>
<keyword evidence="12" id="KW-1185">Reference proteome</keyword>
<evidence type="ECO:0000256" key="7">
    <source>
        <dbReference type="ARBA" id="ARBA00022842"/>
    </source>
</evidence>
<dbReference type="FunFam" id="3.40.190.80:FF:000002">
    <property type="entry name" value="Inositol-1-monophosphatase"/>
    <property type="match status" value="1"/>
</dbReference>
<reference evidence="11 12" key="1">
    <citation type="submission" date="2016-11" db="EMBL/GenBank/DDBJ databases">
        <authorList>
            <person name="Jaros S."/>
            <person name="Januszkiewicz K."/>
            <person name="Wedrychowicz H."/>
        </authorList>
    </citation>
    <scope>NUCLEOTIDE SEQUENCE [LARGE SCALE GENOMIC DNA]</scope>
    <source>
        <strain evidence="11 12">DSM 17737</strain>
    </source>
</reference>
<feature type="binding site" evidence="9">
    <location>
        <position position="67"/>
    </location>
    <ligand>
        <name>Mg(2+)</name>
        <dbReference type="ChEBI" id="CHEBI:18420"/>
        <label>1</label>
        <note>catalytic</note>
    </ligand>
</feature>
<dbReference type="InterPro" id="IPR020550">
    <property type="entry name" value="Inositol_monophosphatase_CS"/>
</dbReference>
<feature type="binding site" evidence="9">
    <location>
        <position position="86"/>
    </location>
    <ligand>
        <name>Mg(2+)</name>
        <dbReference type="ChEBI" id="CHEBI:18420"/>
        <label>1</label>
        <note>catalytic</note>
    </ligand>
</feature>
<name>A0A1N6G833_9GAMM</name>
<protein>
    <recommendedName>
        <fullName evidence="10">Inositol-1-monophosphatase</fullName>
        <ecNumber evidence="10">3.1.3.25</ecNumber>
    </recommendedName>
</protein>
<comment type="similarity">
    <text evidence="3 10">Belongs to the inositol monophosphatase superfamily.</text>
</comment>
<evidence type="ECO:0000313" key="12">
    <source>
        <dbReference type="Proteomes" id="UP000198461"/>
    </source>
</evidence>
<evidence type="ECO:0000256" key="3">
    <source>
        <dbReference type="ARBA" id="ARBA00009759"/>
    </source>
</evidence>
<dbReference type="Pfam" id="PF00459">
    <property type="entry name" value="Inositol_P"/>
    <property type="match status" value="1"/>
</dbReference>
<keyword evidence="4 9" id="KW-0479">Metal-binding</keyword>
<dbReference type="InterPro" id="IPR000760">
    <property type="entry name" value="Inositol_monophosphatase-like"/>
</dbReference>
<dbReference type="EMBL" id="FSRE01000003">
    <property type="protein sequence ID" value="SIO03685.1"/>
    <property type="molecule type" value="Genomic_DNA"/>
</dbReference>
<comment type="catalytic activity">
    <reaction evidence="1 10">
        <text>a myo-inositol phosphate + H2O = myo-inositol + phosphate</text>
        <dbReference type="Rhea" id="RHEA:24056"/>
        <dbReference type="ChEBI" id="CHEBI:15377"/>
        <dbReference type="ChEBI" id="CHEBI:17268"/>
        <dbReference type="ChEBI" id="CHEBI:43474"/>
        <dbReference type="ChEBI" id="CHEBI:84139"/>
        <dbReference type="EC" id="3.1.3.25"/>
    </reaction>
</comment>
<evidence type="ECO:0000313" key="11">
    <source>
        <dbReference type="EMBL" id="SIO03685.1"/>
    </source>
</evidence>
<feature type="binding site" evidence="9">
    <location>
        <position position="211"/>
    </location>
    <ligand>
        <name>Mg(2+)</name>
        <dbReference type="ChEBI" id="CHEBI:18420"/>
        <label>1</label>
        <note>catalytic</note>
    </ligand>
</feature>
<dbReference type="Proteomes" id="UP000198461">
    <property type="component" value="Unassembled WGS sequence"/>
</dbReference>
<evidence type="ECO:0000256" key="6">
    <source>
        <dbReference type="ARBA" id="ARBA00022814"/>
    </source>
</evidence>
<dbReference type="PANTHER" id="PTHR20854:SF4">
    <property type="entry name" value="INOSITOL-1-MONOPHOSPHATASE-RELATED"/>
    <property type="match status" value="1"/>
</dbReference>
<dbReference type="EC" id="3.1.3.25" evidence="10"/>
<dbReference type="GO" id="GO:0006020">
    <property type="term" value="P:inositol metabolic process"/>
    <property type="evidence" value="ECO:0007669"/>
    <property type="project" value="TreeGrafter"/>
</dbReference>
<dbReference type="RefSeq" id="WP_074201518.1">
    <property type="nucleotide sequence ID" value="NZ_FSRE01000003.1"/>
</dbReference>